<dbReference type="Pfam" id="PF00652">
    <property type="entry name" value="Ricin_B_lectin"/>
    <property type="match status" value="2"/>
</dbReference>
<dbReference type="InterPro" id="IPR035992">
    <property type="entry name" value="Ricin_B-like_lectins"/>
</dbReference>
<protein>
    <recommendedName>
        <fullName evidence="2">Ricin B lectin domain-containing protein</fullName>
    </recommendedName>
</protein>
<evidence type="ECO:0000313" key="4">
    <source>
        <dbReference type="Proteomes" id="UP000620124"/>
    </source>
</evidence>
<feature type="signal peptide" evidence="1">
    <location>
        <begin position="1"/>
        <end position="22"/>
    </location>
</feature>
<feature type="domain" description="Ricin B lectin" evidence="2">
    <location>
        <begin position="167"/>
        <end position="307"/>
    </location>
</feature>
<accession>A0A8H6YP18</accession>
<name>A0A8H6YP18_9AGAR</name>
<keyword evidence="1" id="KW-0732">Signal</keyword>
<organism evidence="3 4">
    <name type="scientific">Mycena venus</name>
    <dbReference type="NCBI Taxonomy" id="2733690"/>
    <lineage>
        <taxon>Eukaryota</taxon>
        <taxon>Fungi</taxon>
        <taxon>Dikarya</taxon>
        <taxon>Basidiomycota</taxon>
        <taxon>Agaricomycotina</taxon>
        <taxon>Agaricomycetes</taxon>
        <taxon>Agaricomycetidae</taxon>
        <taxon>Agaricales</taxon>
        <taxon>Marasmiineae</taxon>
        <taxon>Mycenaceae</taxon>
        <taxon>Mycena</taxon>
    </lineage>
</organism>
<feature type="domain" description="Ricin B lectin" evidence="2">
    <location>
        <begin position="28"/>
        <end position="162"/>
    </location>
</feature>
<dbReference type="InterPro" id="IPR000772">
    <property type="entry name" value="Ricin_B_lectin"/>
</dbReference>
<evidence type="ECO:0000259" key="2">
    <source>
        <dbReference type="SMART" id="SM00458"/>
    </source>
</evidence>
<dbReference type="Proteomes" id="UP000620124">
    <property type="component" value="Unassembled WGS sequence"/>
</dbReference>
<evidence type="ECO:0000313" key="3">
    <source>
        <dbReference type="EMBL" id="KAF7364653.1"/>
    </source>
</evidence>
<comment type="caution">
    <text evidence="3">The sequence shown here is derived from an EMBL/GenBank/DDBJ whole genome shotgun (WGS) entry which is preliminary data.</text>
</comment>
<proteinExistence type="predicted"/>
<dbReference type="SMART" id="SM00458">
    <property type="entry name" value="RICIN"/>
    <property type="match status" value="2"/>
</dbReference>
<dbReference type="SUPFAM" id="SSF50370">
    <property type="entry name" value="Ricin B-like lectins"/>
    <property type="match status" value="2"/>
</dbReference>
<dbReference type="Gene3D" id="2.80.10.50">
    <property type="match status" value="3"/>
</dbReference>
<feature type="chain" id="PRO_5034571726" description="Ricin B lectin domain-containing protein" evidence="1">
    <location>
        <begin position="23"/>
        <end position="310"/>
    </location>
</feature>
<dbReference type="PROSITE" id="PS50231">
    <property type="entry name" value="RICIN_B_LECTIN"/>
    <property type="match status" value="2"/>
</dbReference>
<sequence>MFLRNVASILSVSASLALYANAQLAGQTVQLTTVLTASGNCLTAASNTDGAAVTIAACGNATSLNSWVLPQGAGAVGTIRIFGDKCLDVTNGMNVDGTKLQIWTCASGNTNQLWLPAGQDNTITWAGKNKCVDLTNGNVVDGNQIQIWDCDAQNDNQKWNHVALTQPKSFSISLKKNPSLCVAGSSSTAGAPVVIDTCNPGSTTQTFTDPKNNSNGLMMMFGMCVSLNSNVPSSGDKLVLAPCITNNSTQEWNHENEVLVKNLALPHLCLDLTDGNTTPGNQLQVWDCSSEASTGAFENTNQEWVVNNTF</sequence>
<gene>
    <name evidence="3" type="ORF">MVEN_00334800</name>
</gene>
<keyword evidence="4" id="KW-1185">Reference proteome</keyword>
<evidence type="ECO:0000256" key="1">
    <source>
        <dbReference type="SAM" id="SignalP"/>
    </source>
</evidence>
<reference evidence="3" key="1">
    <citation type="submission" date="2020-05" db="EMBL/GenBank/DDBJ databases">
        <title>Mycena genomes resolve the evolution of fungal bioluminescence.</title>
        <authorList>
            <person name="Tsai I.J."/>
        </authorList>
    </citation>
    <scope>NUCLEOTIDE SEQUENCE</scope>
    <source>
        <strain evidence="3">CCC161011</strain>
    </source>
</reference>
<dbReference type="OrthoDB" id="6770063at2759"/>
<dbReference type="CDD" id="cd00161">
    <property type="entry name" value="beta-trefoil_Ricin-like"/>
    <property type="match status" value="2"/>
</dbReference>
<dbReference type="EMBL" id="JACAZI010000003">
    <property type="protein sequence ID" value="KAF7364653.1"/>
    <property type="molecule type" value="Genomic_DNA"/>
</dbReference>
<dbReference type="AlphaFoldDB" id="A0A8H6YP18"/>